<dbReference type="Proteomes" id="UP000321662">
    <property type="component" value="Unassembled WGS sequence"/>
</dbReference>
<feature type="region of interest" description="Disordered" evidence="1">
    <location>
        <begin position="322"/>
        <end position="346"/>
    </location>
</feature>
<evidence type="ECO:0000313" key="2">
    <source>
        <dbReference type="EMBL" id="GEK90608.1"/>
    </source>
</evidence>
<dbReference type="InterPro" id="IPR005883">
    <property type="entry name" value="PilM"/>
</dbReference>
<dbReference type="Gene3D" id="3.30.1490.300">
    <property type="match status" value="1"/>
</dbReference>
<evidence type="ECO:0000256" key="1">
    <source>
        <dbReference type="SAM" id="MobiDB-lite"/>
    </source>
</evidence>
<dbReference type="Gene3D" id="3.30.420.40">
    <property type="match status" value="2"/>
</dbReference>
<proteinExistence type="predicted"/>
<sequence>MLFDSKPLIYLQLLDQSLRYLALDPKDHTIIDKDDIVFETSIIEEGKITNIPLLETRLDALVKEKKWKNAKAHILLLNDFVAVREETVPVQLTPSEIKDYLSLHINQSIRLPFDNPVFDFQLIEKNDSEQKVVIIAYPNEQVKQYQTILQNVSLKPAVADISALCLYRVAEKQSLIDSDQERHSLILEWNPSDLSIMVFNDDAPKFNRHSRLPRVSENWEVDNKGKWTWKNTEAELELMLEDQLDGLERFLDFYRYSVLDGKGSVTEIILTGHYPDLEELKTRLSEIFDAKVDLLKLPDTLEQAFAALYGLSLKETKIKAKKANKTNRNKNKGKIAGIKSEGGADA</sequence>
<keyword evidence="3" id="KW-1185">Reference proteome</keyword>
<reference evidence="2 3" key="1">
    <citation type="submission" date="2019-07" db="EMBL/GenBank/DDBJ databases">
        <title>Whole genome shotgun sequence of Alkalibacterium kapii NBRC 103247.</title>
        <authorList>
            <person name="Hosoyama A."/>
            <person name="Uohara A."/>
            <person name="Ohji S."/>
            <person name="Ichikawa N."/>
        </authorList>
    </citation>
    <scope>NUCLEOTIDE SEQUENCE [LARGE SCALE GENOMIC DNA]</scope>
    <source>
        <strain evidence="2 3">NBRC 103247</strain>
    </source>
</reference>
<dbReference type="EMBL" id="BJUY01000002">
    <property type="protein sequence ID" value="GEK90608.1"/>
    <property type="molecule type" value="Genomic_DNA"/>
</dbReference>
<name>A0A511AR19_9LACT</name>
<evidence type="ECO:0000313" key="3">
    <source>
        <dbReference type="Proteomes" id="UP000321662"/>
    </source>
</evidence>
<dbReference type="AlphaFoldDB" id="A0A511AR19"/>
<evidence type="ECO:0008006" key="4">
    <source>
        <dbReference type="Google" id="ProtNLM"/>
    </source>
</evidence>
<accession>A0A511AR19</accession>
<dbReference type="Pfam" id="PF11104">
    <property type="entry name" value="PilM_2"/>
    <property type="match status" value="1"/>
</dbReference>
<feature type="compositionally biased region" description="Basic residues" evidence="1">
    <location>
        <begin position="322"/>
        <end position="333"/>
    </location>
</feature>
<dbReference type="OrthoDB" id="2690797at2"/>
<comment type="caution">
    <text evidence="2">The sequence shown here is derived from an EMBL/GenBank/DDBJ whole genome shotgun (WGS) entry which is preliminary data.</text>
</comment>
<gene>
    <name evidence="2" type="ORF">AKA01nite_02300</name>
</gene>
<dbReference type="RefSeq" id="WP_146922958.1">
    <property type="nucleotide sequence ID" value="NZ_BJUY01000002.1"/>
</dbReference>
<organism evidence="2 3">
    <name type="scientific">Alkalibacterium kapii</name>
    <dbReference type="NCBI Taxonomy" id="426704"/>
    <lineage>
        <taxon>Bacteria</taxon>
        <taxon>Bacillati</taxon>
        <taxon>Bacillota</taxon>
        <taxon>Bacilli</taxon>
        <taxon>Lactobacillales</taxon>
        <taxon>Carnobacteriaceae</taxon>
        <taxon>Alkalibacterium</taxon>
    </lineage>
</organism>
<protein>
    <recommendedName>
        <fullName evidence="4">Pilus assembly protein PilM</fullName>
    </recommendedName>
</protein>